<keyword evidence="4" id="KW-1185">Reference proteome</keyword>
<keyword evidence="2" id="KW-0732">Signal</keyword>
<evidence type="ECO:0000313" key="3">
    <source>
        <dbReference type="EMBL" id="GFH61263.1"/>
    </source>
</evidence>
<comment type="caution">
    <text evidence="3">The sequence shown here is derived from an EMBL/GenBank/DDBJ whole genome shotgun (WGS) entry which is preliminary data.</text>
</comment>
<proteinExistence type="predicted"/>
<evidence type="ECO:0000256" key="2">
    <source>
        <dbReference type="SAM" id="SignalP"/>
    </source>
</evidence>
<evidence type="ECO:0000313" key="4">
    <source>
        <dbReference type="Proteomes" id="UP001054902"/>
    </source>
</evidence>
<gene>
    <name evidence="3" type="ORF">CTEN210_17739</name>
</gene>
<feature type="signal peptide" evidence="2">
    <location>
        <begin position="1"/>
        <end position="24"/>
    </location>
</feature>
<dbReference type="AlphaFoldDB" id="A0AAD3HFN6"/>
<dbReference type="EMBL" id="BLLK01000074">
    <property type="protein sequence ID" value="GFH61263.1"/>
    <property type="molecule type" value="Genomic_DNA"/>
</dbReference>
<dbReference type="Proteomes" id="UP001054902">
    <property type="component" value="Unassembled WGS sequence"/>
</dbReference>
<sequence length="309" mass="33750">MKYLETTLSIAILAVVALPEKCNSTLRGNKDLAQNTLSHDDEARVLGGTDKGNTPNGKPFEHIQGQIQNLEDLIQELQNQADTLAQEISDLEERVEQNEGDILTNIDDIDALKDSTQQLGSTLAALAATVDANEQDIEQKLSDFRGHIFDADQAMQGMQATLEGLIVRIASLETSSATKTELLNSIRTTRTWVTGQLSLKQNRISSACPTGEAIRQVYSSGGVSCQKVTNEVEIYSRECSTNLLALTCDVYCPSTDTLVGGDWECTDNPILLSYVTEDGPWFNGHKVTLSYSLLFASKSVAVRALCRED</sequence>
<protein>
    <submittedName>
        <fullName evidence="3">Uncharacterized protein</fullName>
    </submittedName>
</protein>
<feature type="chain" id="PRO_5042242096" evidence="2">
    <location>
        <begin position="25"/>
        <end position="309"/>
    </location>
</feature>
<accession>A0AAD3HFN6</accession>
<keyword evidence="1" id="KW-0175">Coiled coil</keyword>
<dbReference type="Gene3D" id="1.20.5.170">
    <property type="match status" value="1"/>
</dbReference>
<feature type="coiled-coil region" evidence="1">
    <location>
        <begin position="60"/>
        <end position="101"/>
    </location>
</feature>
<reference evidence="3 4" key="1">
    <citation type="journal article" date="2021" name="Sci. Rep.">
        <title>The genome of the diatom Chaetoceros tenuissimus carries an ancient integrated fragment of an extant virus.</title>
        <authorList>
            <person name="Hongo Y."/>
            <person name="Kimura K."/>
            <person name="Takaki Y."/>
            <person name="Yoshida Y."/>
            <person name="Baba S."/>
            <person name="Kobayashi G."/>
            <person name="Nagasaki K."/>
            <person name="Hano T."/>
            <person name="Tomaru Y."/>
        </authorList>
    </citation>
    <scope>NUCLEOTIDE SEQUENCE [LARGE SCALE GENOMIC DNA]</scope>
    <source>
        <strain evidence="3 4">NIES-3715</strain>
    </source>
</reference>
<evidence type="ECO:0000256" key="1">
    <source>
        <dbReference type="SAM" id="Coils"/>
    </source>
</evidence>
<organism evidence="3 4">
    <name type="scientific">Chaetoceros tenuissimus</name>
    <dbReference type="NCBI Taxonomy" id="426638"/>
    <lineage>
        <taxon>Eukaryota</taxon>
        <taxon>Sar</taxon>
        <taxon>Stramenopiles</taxon>
        <taxon>Ochrophyta</taxon>
        <taxon>Bacillariophyta</taxon>
        <taxon>Coscinodiscophyceae</taxon>
        <taxon>Chaetocerotophycidae</taxon>
        <taxon>Chaetocerotales</taxon>
        <taxon>Chaetocerotaceae</taxon>
        <taxon>Chaetoceros</taxon>
    </lineage>
</organism>
<name>A0AAD3HFN6_9STRA</name>
<dbReference type="SUPFAM" id="SSF58100">
    <property type="entry name" value="Bacterial hemolysins"/>
    <property type="match status" value="1"/>
</dbReference>